<dbReference type="SUPFAM" id="SSF51905">
    <property type="entry name" value="FAD/NAD(P)-binding domain"/>
    <property type="match status" value="2"/>
</dbReference>
<evidence type="ECO:0000256" key="3">
    <source>
        <dbReference type="ARBA" id="ARBA00022827"/>
    </source>
</evidence>
<dbReference type="AlphaFoldDB" id="A0A1V0GT22"/>
<keyword evidence="3" id="KW-0274">FAD</keyword>
<dbReference type="InterPro" id="IPR016156">
    <property type="entry name" value="FAD/NAD-linked_Rdtase_dimer_sf"/>
</dbReference>
<dbReference type="eggNOG" id="COG1251">
    <property type="taxonomic scope" value="Bacteria"/>
</dbReference>
<dbReference type="InterPro" id="IPR036188">
    <property type="entry name" value="FAD/NAD-bd_sf"/>
</dbReference>
<reference evidence="7" key="1">
    <citation type="submission" date="2017-12" db="EMBL/GenBank/DDBJ databases">
        <title>FDA dAtabase for Regulatory Grade micrObial Sequences (FDA-ARGOS): Supporting development and validation of Infectious Disease Dx tests.</title>
        <authorList>
            <person name="Campos J."/>
            <person name="Goldberg B."/>
            <person name="Tallon L."/>
            <person name="Sadzewicz L."/>
            <person name="Sengamalay N."/>
            <person name="Ott S."/>
            <person name="Godinez A."/>
            <person name="Nagaraj S."/>
            <person name="Vyas G."/>
            <person name="Aluvathingal J."/>
            <person name="Nadendla S."/>
            <person name="Geyer C."/>
            <person name="Nandy P."/>
            <person name="Hobson J."/>
            <person name="Sichtig H."/>
        </authorList>
    </citation>
    <scope>NUCLEOTIDE SEQUENCE</scope>
    <source>
        <strain evidence="7">FDAARGOS_252</strain>
    </source>
</reference>
<comment type="cofactor">
    <cofactor evidence="1">
        <name>FAD</name>
        <dbReference type="ChEBI" id="CHEBI:57692"/>
    </cofactor>
</comment>
<name>A0A1V0GT22_9RHOB</name>
<gene>
    <name evidence="7" type="ORF">A6J80_11910</name>
</gene>
<keyword evidence="4" id="KW-0560">Oxidoreductase</keyword>
<evidence type="ECO:0000256" key="2">
    <source>
        <dbReference type="ARBA" id="ARBA00022630"/>
    </source>
</evidence>
<dbReference type="Pfam" id="PF14759">
    <property type="entry name" value="Reductase_C"/>
    <property type="match status" value="1"/>
</dbReference>
<dbReference type="GO" id="GO:0005737">
    <property type="term" value="C:cytoplasm"/>
    <property type="evidence" value="ECO:0007669"/>
    <property type="project" value="TreeGrafter"/>
</dbReference>
<dbReference type="Gene3D" id="3.50.50.60">
    <property type="entry name" value="FAD/NAD(P)-binding domain"/>
    <property type="match status" value="2"/>
</dbReference>
<feature type="domain" description="Reductase C-terminal" evidence="6">
    <location>
        <begin position="316"/>
        <end position="397"/>
    </location>
</feature>
<dbReference type="PRINTS" id="PR00411">
    <property type="entry name" value="PNDRDTASEI"/>
</dbReference>
<feature type="domain" description="FAD/NAD(P)-binding" evidence="5">
    <location>
        <begin position="2"/>
        <end position="297"/>
    </location>
</feature>
<dbReference type="PANTHER" id="PTHR43557">
    <property type="entry name" value="APOPTOSIS-INDUCING FACTOR 1"/>
    <property type="match status" value="1"/>
</dbReference>
<evidence type="ECO:0000313" key="7">
    <source>
        <dbReference type="EMBL" id="ARC36982.1"/>
    </source>
</evidence>
<dbReference type="SUPFAM" id="SSF55424">
    <property type="entry name" value="FAD/NAD-linked reductases, dimerisation (C-terminal) domain"/>
    <property type="match status" value="1"/>
</dbReference>
<sequence length="397" mass="41645">MNIAILGAGQAAASLAARLRALGHGGPITVIGDEAAPPYQRPPLSKAYLLGQMDLDRLTLRAPDWWADQNIALRLGETATAIDRDARVVRTDRGEYPYDRLALTLGARPRRLPAAMGGEMPGVHVVRNLADIAVLRPALAPGRRLVVIGGGYIGLEAAAVARKLGLAVTLVEAAPRILGRVAAAETADMIRDLHRTHGVEIIEGVDIARITGDTAANGVALADGRHLPADLVICGIGVSPETALAEAAGLEIDNGIAVDARGRTSDPAVWAAGDCASFPMSRGRLRLESVGNAIDMAEAVAANMLGAGADYVPKPWFWSDQFDAKLQIAGLNLGYDRVVTRPGANGGSVWYFRDGGLIAVDALNDPRAYMIGKRLIEAGRSPAPEAIAEAPDLKALL</sequence>
<organism evidence="7 8">
    <name type="scientific">Paracoccus yeei</name>
    <dbReference type="NCBI Taxonomy" id="147645"/>
    <lineage>
        <taxon>Bacteria</taxon>
        <taxon>Pseudomonadati</taxon>
        <taxon>Pseudomonadota</taxon>
        <taxon>Alphaproteobacteria</taxon>
        <taxon>Rhodobacterales</taxon>
        <taxon>Paracoccaceae</taxon>
        <taxon>Paracoccus</taxon>
    </lineage>
</organism>
<dbReference type="EMBL" id="CP020442">
    <property type="protein sequence ID" value="ARC36982.1"/>
    <property type="molecule type" value="Genomic_DNA"/>
</dbReference>
<dbReference type="InterPro" id="IPR023753">
    <property type="entry name" value="FAD/NAD-binding_dom"/>
</dbReference>
<dbReference type="PANTHER" id="PTHR43557:SF2">
    <property type="entry name" value="RIESKE DOMAIN-CONTAINING PROTEIN-RELATED"/>
    <property type="match status" value="1"/>
</dbReference>
<dbReference type="InterPro" id="IPR050446">
    <property type="entry name" value="FAD-oxidoreductase/Apoptosis"/>
</dbReference>
<dbReference type="RefSeq" id="WP_080621643.1">
    <property type="nucleotide sequence ID" value="NZ_CAWMZI010000001.1"/>
</dbReference>
<dbReference type="GO" id="GO:0016651">
    <property type="term" value="F:oxidoreductase activity, acting on NAD(P)H"/>
    <property type="evidence" value="ECO:0007669"/>
    <property type="project" value="TreeGrafter"/>
</dbReference>
<dbReference type="PRINTS" id="PR00368">
    <property type="entry name" value="FADPNR"/>
</dbReference>
<dbReference type="InterPro" id="IPR028202">
    <property type="entry name" value="Reductase_C"/>
</dbReference>
<evidence type="ECO:0000256" key="1">
    <source>
        <dbReference type="ARBA" id="ARBA00001974"/>
    </source>
</evidence>
<evidence type="ECO:0000256" key="4">
    <source>
        <dbReference type="ARBA" id="ARBA00023002"/>
    </source>
</evidence>
<evidence type="ECO:0000313" key="8">
    <source>
        <dbReference type="Proteomes" id="UP000191257"/>
    </source>
</evidence>
<protein>
    <submittedName>
        <fullName evidence="7">NAD(P)/FAD-dependent oxidoreductase</fullName>
    </submittedName>
</protein>
<evidence type="ECO:0000259" key="5">
    <source>
        <dbReference type="Pfam" id="PF07992"/>
    </source>
</evidence>
<dbReference type="KEGG" id="pye:A6J80_11910"/>
<keyword evidence="2" id="KW-0285">Flavoprotein</keyword>
<proteinExistence type="predicted"/>
<evidence type="ECO:0000259" key="6">
    <source>
        <dbReference type="Pfam" id="PF14759"/>
    </source>
</evidence>
<dbReference type="STRING" id="147645.A6J80_11910"/>
<accession>A0A1V0GT22</accession>
<dbReference type="Gene3D" id="3.30.390.30">
    <property type="match status" value="1"/>
</dbReference>
<dbReference type="Pfam" id="PF07992">
    <property type="entry name" value="Pyr_redox_2"/>
    <property type="match status" value="1"/>
</dbReference>
<keyword evidence="8" id="KW-1185">Reference proteome</keyword>
<dbReference type="Proteomes" id="UP000191257">
    <property type="component" value="Chromosome"/>
</dbReference>